<evidence type="ECO:0000256" key="1">
    <source>
        <dbReference type="SAM" id="MobiDB-lite"/>
    </source>
</evidence>
<feature type="compositionally biased region" description="Basic and acidic residues" evidence="1">
    <location>
        <begin position="15"/>
        <end position="24"/>
    </location>
</feature>
<feature type="region of interest" description="Disordered" evidence="1">
    <location>
        <begin position="1"/>
        <end position="24"/>
    </location>
</feature>
<proteinExistence type="predicted"/>
<feature type="compositionally biased region" description="Basic and acidic residues" evidence="1">
    <location>
        <begin position="74"/>
        <end position="85"/>
    </location>
</feature>
<evidence type="ECO:0000313" key="2">
    <source>
        <dbReference type="EMBL" id="CAG6782878.1"/>
    </source>
</evidence>
<reference evidence="2" key="1">
    <citation type="submission" date="2021-05" db="EMBL/GenBank/DDBJ databases">
        <authorList>
            <person name="Alioto T."/>
            <person name="Alioto T."/>
            <person name="Gomez Garrido J."/>
        </authorList>
    </citation>
    <scope>NUCLEOTIDE SEQUENCE</scope>
</reference>
<name>A0A8D9F9S4_9HEMI</name>
<accession>A0A8D9F9S4</accession>
<dbReference type="EMBL" id="HBUF01629615">
    <property type="protein sequence ID" value="CAG6782878.1"/>
    <property type="molecule type" value="Transcribed_RNA"/>
</dbReference>
<feature type="region of interest" description="Disordered" evidence="1">
    <location>
        <begin position="58"/>
        <end position="103"/>
    </location>
</feature>
<organism evidence="2">
    <name type="scientific">Cacopsylla melanoneura</name>
    <dbReference type="NCBI Taxonomy" id="428564"/>
    <lineage>
        <taxon>Eukaryota</taxon>
        <taxon>Metazoa</taxon>
        <taxon>Ecdysozoa</taxon>
        <taxon>Arthropoda</taxon>
        <taxon>Hexapoda</taxon>
        <taxon>Insecta</taxon>
        <taxon>Pterygota</taxon>
        <taxon>Neoptera</taxon>
        <taxon>Paraneoptera</taxon>
        <taxon>Hemiptera</taxon>
        <taxon>Sternorrhyncha</taxon>
        <taxon>Psylloidea</taxon>
        <taxon>Psyllidae</taxon>
        <taxon>Psyllinae</taxon>
        <taxon>Cacopsylla</taxon>
    </lineage>
</organism>
<sequence length="193" mass="22780">MKMDKKETRKRLHEKIKTARDSIKKKSLALKIGEEESEKLSRKLFRPILSELKKNTKEGVEEFNQENHQQTRQVETEEKRTNEHEEEKEEERHRKRKNIRPTKKNVISSTLNTRATVKRQLKKILTPRKSQTAMSGGNFKNVTNKPVEFVYFDDVNEIIERLLLLHSAQNAGDSKTNEIMSIESELKERKIIK</sequence>
<feature type="compositionally biased region" description="Basic residues" evidence="1">
    <location>
        <begin position="93"/>
        <end position="103"/>
    </location>
</feature>
<protein>
    <submittedName>
        <fullName evidence="2">Uncharacterized protein</fullName>
    </submittedName>
</protein>
<dbReference type="AlphaFoldDB" id="A0A8D9F9S4"/>